<proteinExistence type="predicted"/>
<protein>
    <submittedName>
        <fullName evidence="2">Uncharacterized protein</fullName>
    </submittedName>
</protein>
<comment type="caution">
    <text evidence="2">The sequence shown here is derived from an EMBL/GenBank/DDBJ whole genome shotgun (WGS) entry which is preliminary data.</text>
</comment>
<name>A0A4Y2NMV4_ARAVE</name>
<organism evidence="2 3">
    <name type="scientific">Araneus ventricosus</name>
    <name type="common">Orbweaver spider</name>
    <name type="synonym">Epeira ventricosa</name>
    <dbReference type="NCBI Taxonomy" id="182803"/>
    <lineage>
        <taxon>Eukaryota</taxon>
        <taxon>Metazoa</taxon>
        <taxon>Ecdysozoa</taxon>
        <taxon>Arthropoda</taxon>
        <taxon>Chelicerata</taxon>
        <taxon>Arachnida</taxon>
        <taxon>Araneae</taxon>
        <taxon>Araneomorphae</taxon>
        <taxon>Entelegynae</taxon>
        <taxon>Araneoidea</taxon>
        <taxon>Araneidae</taxon>
        <taxon>Araneus</taxon>
    </lineage>
</organism>
<dbReference type="Proteomes" id="UP000499080">
    <property type="component" value="Unassembled WGS sequence"/>
</dbReference>
<feature type="signal peptide" evidence="1">
    <location>
        <begin position="1"/>
        <end position="38"/>
    </location>
</feature>
<gene>
    <name evidence="2" type="ORF">AVEN_130739_1</name>
</gene>
<keyword evidence="1" id="KW-0732">Signal</keyword>
<feature type="chain" id="PRO_5021508043" evidence="1">
    <location>
        <begin position="39"/>
        <end position="108"/>
    </location>
</feature>
<accession>A0A4Y2NMV4</accession>
<keyword evidence="3" id="KW-1185">Reference proteome</keyword>
<evidence type="ECO:0000256" key="1">
    <source>
        <dbReference type="SAM" id="SignalP"/>
    </source>
</evidence>
<dbReference type="EMBL" id="BGPR01009469">
    <property type="protein sequence ID" value="GBN40204.1"/>
    <property type="molecule type" value="Genomic_DNA"/>
</dbReference>
<sequence>MLLSADGFLAGQLLFLPWMALWLTSSLVLFCTAPFASAALVSSVGCSSCVFGNQEKINTERLAESGIYSLNPPSAPGGDGMNGLKATYCGVDFVPQKNFGRRDILPSP</sequence>
<reference evidence="2 3" key="1">
    <citation type="journal article" date="2019" name="Sci. Rep.">
        <title>Orb-weaving spider Araneus ventricosus genome elucidates the spidroin gene catalogue.</title>
        <authorList>
            <person name="Kono N."/>
            <person name="Nakamura H."/>
            <person name="Ohtoshi R."/>
            <person name="Moran D.A.P."/>
            <person name="Shinohara A."/>
            <person name="Yoshida Y."/>
            <person name="Fujiwara M."/>
            <person name="Mori M."/>
            <person name="Tomita M."/>
            <person name="Arakawa K."/>
        </authorList>
    </citation>
    <scope>NUCLEOTIDE SEQUENCE [LARGE SCALE GENOMIC DNA]</scope>
</reference>
<evidence type="ECO:0000313" key="2">
    <source>
        <dbReference type="EMBL" id="GBN40204.1"/>
    </source>
</evidence>
<evidence type="ECO:0000313" key="3">
    <source>
        <dbReference type="Proteomes" id="UP000499080"/>
    </source>
</evidence>
<dbReference type="AlphaFoldDB" id="A0A4Y2NMV4"/>